<dbReference type="PROSITE" id="PS50089">
    <property type="entry name" value="ZF_RING_2"/>
    <property type="match status" value="1"/>
</dbReference>
<keyword evidence="1" id="KW-0479">Metal-binding</keyword>
<gene>
    <name evidence="8" type="ORF">Pmani_026030</name>
</gene>
<dbReference type="InterPro" id="IPR029000">
    <property type="entry name" value="Cyclophilin-like_dom_sf"/>
</dbReference>
<keyword evidence="5" id="KW-0175">Coiled coil</keyword>
<organism evidence="8 9">
    <name type="scientific">Petrolisthes manimaculis</name>
    <dbReference type="NCBI Taxonomy" id="1843537"/>
    <lineage>
        <taxon>Eukaryota</taxon>
        <taxon>Metazoa</taxon>
        <taxon>Ecdysozoa</taxon>
        <taxon>Arthropoda</taxon>
        <taxon>Crustacea</taxon>
        <taxon>Multicrustacea</taxon>
        <taxon>Malacostraca</taxon>
        <taxon>Eumalacostraca</taxon>
        <taxon>Eucarida</taxon>
        <taxon>Decapoda</taxon>
        <taxon>Pleocyemata</taxon>
        <taxon>Anomura</taxon>
        <taxon>Galatheoidea</taxon>
        <taxon>Porcellanidae</taxon>
        <taxon>Petrolisthes</taxon>
    </lineage>
</organism>
<sequence length="517" mass="58094">MLHLFFHHTTMNCEVCVALYNNKDKKPRNLPCGHAFCTRCLSRIIKRGAIKCPKCRSAVNINVEQLPVNFPILEAIECEEKMTTAAQNCHLNKIPTKTSMEPQQQFSCNQKQKKWSPHGGRCLEDKADIVCHCAKCQLWLCEDCAKIDHTGSSCTLIPQHETLLQMMQSGRTEAQNTCRSLQHFKREIVTYQEQLQSCKAIMESTLDCIKKEEKRLEKVAEESTEAEANIRKIVEDETHRDLPESLSVLQSLGMAMSQSQKWVKGVLSTLLEDKTHKLSKELLETTVQLHLASAGSRASREVLALHTINSSQVCSKIKTDGVRLFIHSLEYMTPPSGARGLQLDCVKKCMDKTSTLTFLDLTWGKSASGRVFIRLKGQISRAQNFLKMCTGENGPSFRGTRFHRIWWKGHPGEHIWAGDYDKGDGSGGILPSNLSEDNEKYPESCYKLPITAGLVAGTYMKQCNSSIFRIYTKESKDAMEDAAFGRVEYGLQVLDAAIKHNNITDVTISDCGIIIEP</sequence>
<dbReference type="InterPro" id="IPR017907">
    <property type="entry name" value="Znf_RING_CS"/>
</dbReference>
<dbReference type="InterPro" id="IPR002130">
    <property type="entry name" value="Cyclophilin-type_PPIase_dom"/>
</dbReference>
<evidence type="ECO:0000256" key="5">
    <source>
        <dbReference type="SAM" id="Coils"/>
    </source>
</evidence>
<reference evidence="8" key="1">
    <citation type="submission" date="2023-11" db="EMBL/GenBank/DDBJ databases">
        <title>Genome assemblies of two species of porcelain crab, Petrolisthes cinctipes and Petrolisthes manimaculis (Anomura: Porcellanidae).</title>
        <authorList>
            <person name="Angst P."/>
        </authorList>
    </citation>
    <scope>NUCLEOTIDE SEQUENCE</scope>
    <source>
        <strain evidence="8">PB745_02</strain>
        <tissue evidence="8">Gill</tissue>
    </source>
</reference>
<dbReference type="InterPro" id="IPR001841">
    <property type="entry name" value="Znf_RING"/>
</dbReference>
<dbReference type="EMBL" id="JAWZYT010002817">
    <property type="protein sequence ID" value="KAK4301855.1"/>
    <property type="molecule type" value="Genomic_DNA"/>
</dbReference>
<dbReference type="Gene3D" id="3.30.40.10">
    <property type="entry name" value="Zinc/RING finger domain, C3HC4 (zinc finger)"/>
    <property type="match status" value="1"/>
</dbReference>
<dbReference type="InterPro" id="IPR013083">
    <property type="entry name" value="Znf_RING/FYVE/PHD"/>
</dbReference>
<feature type="coiled-coil region" evidence="5">
    <location>
        <begin position="202"/>
        <end position="236"/>
    </location>
</feature>
<accession>A0AAE1P6U0</accession>
<dbReference type="PROSITE" id="PS50072">
    <property type="entry name" value="CSA_PPIASE_2"/>
    <property type="match status" value="1"/>
</dbReference>
<feature type="domain" description="RING-type" evidence="7">
    <location>
        <begin position="13"/>
        <end position="56"/>
    </location>
</feature>
<dbReference type="InterPro" id="IPR018957">
    <property type="entry name" value="Znf_C3HC4_RING-type"/>
</dbReference>
<protein>
    <submittedName>
        <fullName evidence="8">Uncharacterized protein</fullName>
    </submittedName>
</protein>
<dbReference type="PANTHER" id="PTHR25462">
    <property type="entry name" value="BONUS, ISOFORM C-RELATED"/>
    <property type="match status" value="1"/>
</dbReference>
<keyword evidence="3" id="KW-0862">Zinc</keyword>
<dbReference type="Gene3D" id="2.40.100.10">
    <property type="entry name" value="Cyclophilin-like"/>
    <property type="match status" value="1"/>
</dbReference>
<dbReference type="PROSITE" id="PS00518">
    <property type="entry name" value="ZF_RING_1"/>
    <property type="match status" value="1"/>
</dbReference>
<dbReference type="InterPro" id="IPR047153">
    <property type="entry name" value="TRIM45/56/19-like"/>
</dbReference>
<dbReference type="GO" id="GO:0008270">
    <property type="term" value="F:zinc ion binding"/>
    <property type="evidence" value="ECO:0007669"/>
    <property type="project" value="UniProtKB-KW"/>
</dbReference>
<evidence type="ECO:0000256" key="1">
    <source>
        <dbReference type="ARBA" id="ARBA00022723"/>
    </source>
</evidence>
<dbReference type="SUPFAM" id="SSF57850">
    <property type="entry name" value="RING/U-box"/>
    <property type="match status" value="1"/>
</dbReference>
<dbReference type="SMART" id="SM00184">
    <property type="entry name" value="RING"/>
    <property type="match status" value="1"/>
</dbReference>
<evidence type="ECO:0000256" key="3">
    <source>
        <dbReference type="ARBA" id="ARBA00022833"/>
    </source>
</evidence>
<name>A0AAE1P6U0_9EUCA</name>
<dbReference type="Pfam" id="PF00160">
    <property type="entry name" value="Pro_isomerase"/>
    <property type="match status" value="1"/>
</dbReference>
<comment type="caution">
    <text evidence="8">The sequence shown here is derived from an EMBL/GenBank/DDBJ whole genome shotgun (WGS) entry which is preliminary data.</text>
</comment>
<proteinExistence type="predicted"/>
<dbReference type="AlphaFoldDB" id="A0AAE1P6U0"/>
<dbReference type="GO" id="GO:0003755">
    <property type="term" value="F:peptidyl-prolyl cis-trans isomerase activity"/>
    <property type="evidence" value="ECO:0007669"/>
    <property type="project" value="InterPro"/>
</dbReference>
<evidence type="ECO:0000256" key="4">
    <source>
        <dbReference type="PROSITE-ProRule" id="PRU00175"/>
    </source>
</evidence>
<feature type="domain" description="PPIase cyclophilin-type" evidence="6">
    <location>
        <begin position="358"/>
        <end position="496"/>
    </location>
</feature>
<keyword evidence="2 4" id="KW-0863">Zinc-finger</keyword>
<keyword evidence="9" id="KW-1185">Reference proteome</keyword>
<dbReference type="SUPFAM" id="SSF50891">
    <property type="entry name" value="Cyclophilin-like"/>
    <property type="match status" value="1"/>
</dbReference>
<dbReference type="PANTHER" id="PTHR25462:SF296">
    <property type="entry name" value="MEIOTIC P26, ISOFORM F"/>
    <property type="match status" value="1"/>
</dbReference>
<evidence type="ECO:0000313" key="8">
    <source>
        <dbReference type="EMBL" id="KAK4301855.1"/>
    </source>
</evidence>
<evidence type="ECO:0000259" key="6">
    <source>
        <dbReference type="PROSITE" id="PS50072"/>
    </source>
</evidence>
<evidence type="ECO:0000256" key="2">
    <source>
        <dbReference type="ARBA" id="ARBA00022771"/>
    </source>
</evidence>
<dbReference type="Proteomes" id="UP001292094">
    <property type="component" value="Unassembled WGS sequence"/>
</dbReference>
<dbReference type="Pfam" id="PF00097">
    <property type="entry name" value="zf-C3HC4"/>
    <property type="match status" value="1"/>
</dbReference>
<evidence type="ECO:0000313" key="9">
    <source>
        <dbReference type="Proteomes" id="UP001292094"/>
    </source>
</evidence>
<evidence type="ECO:0000259" key="7">
    <source>
        <dbReference type="PROSITE" id="PS50089"/>
    </source>
</evidence>